<accession>A0A316GDU7</accession>
<dbReference type="InterPro" id="IPR036388">
    <property type="entry name" value="WH-like_DNA-bd_sf"/>
</dbReference>
<dbReference type="InterPro" id="IPR021660">
    <property type="entry name" value="DUF3253"/>
</dbReference>
<evidence type="ECO:0000313" key="2">
    <source>
        <dbReference type="Proteomes" id="UP000245390"/>
    </source>
</evidence>
<dbReference type="InterPro" id="IPR036390">
    <property type="entry name" value="WH_DNA-bd_sf"/>
</dbReference>
<dbReference type="EMBL" id="QGGV01000001">
    <property type="protein sequence ID" value="PWK58743.1"/>
    <property type="molecule type" value="Genomic_DNA"/>
</dbReference>
<dbReference type="RefSeq" id="WP_109757598.1">
    <property type="nucleotide sequence ID" value="NZ_CP034588.1"/>
</dbReference>
<keyword evidence="2" id="KW-1185">Reference proteome</keyword>
<gene>
    <name evidence="1" type="ORF">C8D95_101558</name>
</gene>
<organism evidence="1 2">
    <name type="scientific">Silicimonas algicola</name>
    <dbReference type="NCBI Taxonomy" id="1826607"/>
    <lineage>
        <taxon>Bacteria</taxon>
        <taxon>Pseudomonadati</taxon>
        <taxon>Pseudomonadota</taxon>
        <taxon>Alphaproteobacteria</taxon>
        <taxon>Rhodobacterales</taxon>
        <taxon>Paracoccaceae</taxon>
    </lineage>
</organism>
<proteinExistence type="predicted"/>
<dbReference type="KEGG" id="salo:EF888_04225"/>
<reference evidence="1 2" key="1">
    <citation type="submission" date="2018-05" db="EMBL/GenBank/DDBJ databases">
        <title>Genomic Encyclopedia of Type Strains, Phase IV (KMG-IV): sequencing the most valuable type-strain genomes for metagenomic binning, comparative biology and taxonomic classification.</title>
        <authorList>
            <person name="Goeker M."/>
        </authorList>
    </citation>
    <scope>NUCLEOTIDE SEQUENCE [LARGE SCALE GENOMIC DNA]</scope>
    <source>
        <strain evidence="1 2">DSM 103371</strain>
    </source>
</reference>
<name>A0A316GDU7_9RHOB</name>
<comment type="caution">
    <text evidence="1">The sequence shown here is derived from an EMBL/GenBank/DDBJ whole genome shotgun (WGS) entry which is preliminary data.</text>
</comment>
<evidence type="ECO:0000313" key="1">
    <source>
        <dbReference type="EMBL" id="PWK58743.1"/>
    </source>
</evidence>
<dbReference type="Proteomes" id="UP000245390">
    <property type="component" value="Unassembled WGS sequence"/>
</dbReference>
<dbReference type="Pfam" id="PF11625">
    <property type="entry name" value="DUF3253"/>
    <property type="match status" value="1"/>
</dbReference>
<dbReference type="SUPFAM" id="SSF46785">
    <property type="entry name" value="Winged helix' DNA-binding domain"/>
    <property type="match status" value="1"/>
</dbReference>
<sequence length="79" mass="8522">MFSPPDDDRIAEALMTLALERGRQATFCPSEAARRLSDDWRPLMDHVRRVAATLPLVATQGGAPVDPLAAKGPVRLALA</sequence>
<dbReference type="OrthoDB" id="7631458at2"/>
<dbReference type="AlphaFoldDB" id="A0A316GDU7"/>
<protein>
    <submittedName>
        <fullName evidence="1">Uncharacterized protein DUF3253</fullName>
    </submittedName>
</protein>
<dbReference type="Gene3D" id="1.10.10.10">
    <property type="entry name" value="Winged helix-like DNA-binding domain superfamily/Winged helix DNA-binding domain"/>
    <property type="match status" value="1"/>
</dbReference>